<dbReference type="InterPro" id="IPR029000">
    <property type="entry name" value="Cyclophilin-like_dom_sf"/>
</dbReference>
<keyword evidence="3 4" id="KW-0413">Isomerase</keyword>
<dbReference type="OrthoDB" id="9807797at2"/>
<keyword evidence="8" id="KW-1185">Reference proteome</keyword>
<dbReference type="RefSeq" id="WP_095884026.1">
    <property type="nucleotide sequence ID" value="NZ_NTHN02000059.1"/>
</dbReference>
<dbReference type="Gene3D" id="2.40.100.10">
    <property type="entry name" value="Cyclophilin-like"/>
    <property type="match status" value="1"/>
</dbReference>
<dbReference type="AlphaFoldDB" id="A0A2A3JRW7"/>
<dbReference type="InterPro" id="IPR044666">
    <property type="entry name" value="Cyclophilin_A-like"/>
</dbReference>
<dbReference type="PANTHER" id="PTHR45625:SF4">
    <property type="entry name" value="PEPTIDYLPROLYL ISOMERASE DOMAIN AND WD REPEAT-CONTAINING PROTEIN 1"/>
    <property type="match status" value="1"/>
</dbReference>
<feature type="domain" description="PPIase cyclophilin-type" evidence="5">
    <location>
        <begin position="31"/>
        <end position="182"/>
    </location>
</feature>
<dbReference type="SUPFAM" id="SSF50891">
    <property type="entry name" value="Cyclophilin-like"/>
    <property type="match status" value="1"/>
</dbReference>
<feature type="signal peptide" evidence="4">
    <location>
        <begin position="1"/>
        <end position="17"/>
    </location>
</feature>
<protein>
    <recommendedName>
        <fullName evidence="4">Peptidyl-prolyl cis-trans isomerase</fullName>
        <shortName evidence="4">PPIase</shortName>
        <ecNumber evidence="4">5.2.1.8</ecNumber>
    </recommendedName>
</protein>
<evidence type="ECO:0000313" key="8">
    <source>
        <dbReference type="Proteomes" id="UP000217448"/>
    </source>
</evidence>
<comment type="similarity">
    <text evidence="1 4">Belongs to the cyclophilin-type PPIase family.</text>
</comment>
<comment type="function">
    <text evidence="4">PPIases accelerate the folding of proteins. It catalyzes the cis-trans isomerization of proline imidic peptide bonds in oligopeptides.</text>
</comment>
<dbReference type="InterPro" id="IPR002130">
    <property type="entry name" value="Cyclophilin-type_PPIase_dom"/>
</dbReference>
<dbReference type="InterPro" id="IPR020892">
    <property type="entry name" value="Cyclophilin-type_PPIase_CS"/>
</dbReference>
<evidence type="ECO:0000313" key="6">
    <source>
        <dbReference type="EMBL" id="MCT4372901.1"/>
    </source>
</evidence>
<evidence type="ECO:0000256" key="4">
    <source>
        <dbReference type="RuleBase" id="RU363019"/>
    </source>
</evidence>
<evidence type="ECO:0000256" key="3">
    <source>
        <dbReference type="ARBA" id="ARBA00023235"/>
    </source>
</evidence>
<evidence type="ECO:0000259" key="5">
    <source>
        <dbReference type="PROSITE" id="PS50072"/>
    </source>
</evidence>
<dbReference type="EMBL" id="NTHN01000423">
    <property type="protein sequence ID" value="PBD17209.1"/>
    <property type="molecule type" value="Genomic_DNA"/>
</dbReference>
<proteinExistence type="inferred from homology"/>
<keyword evidence="4" id="KW-0732">Signal</keyword>
<evidence type="ECO:0000256" key="1">
    <source>
        <dbReference type="ARBA" id="ARBA00007365"/>
    </source>
</evidence>
<keyword evidence="2 4" id="KW-0697">Rotamase</keyword>
<dbReference type="PROSITE" id="PS00170">
    <property type="entry name" value="CSA_PPIASE_1"/>
    <property type="match status" value="1"/>
</dbReference>
<gene>
    <name evidence="6" type="ORF">CLG85_022395</name>
    <name evidence="7" type="ORF">CLG85_21335</name>
</gene>
<dbReference type="PANTHER" id="PTHR45625">
    <property type="entry name" value="PEPTIDYL-PROLYL CIS-TRANS ISOMERASE-RELATED"/>
    <property type="match status" value="1"/>
</dbReference>
<dbReference type="EMBL" id="NTHN02000059">
    <property type="protein sequence ID" value="MCT4372901.1"/>
    <property type="molecule type" value="Genomic_DNA"/>
</dbReference>
<reference evidence="8" key="2">
    <citation type="submission" date="2023-07" db="EMBL/GenBank/DDBJ databases">
        <title>Yangia mangrovi SAOS 153D genome.</title>
        <authorList>
            <person name="Verma A."/>
            <person name="Pal Y."/>
            <person name="Sundharam S."/>
            <person name="Bisht B."/>
            <person name="Srinivasan K."/>
        </authorList>
    </citation>
    <scope>NUCLEOTIDE SEQUENCE [LARGE SCALE GENOMIC DNA]</scope>
    <source>
        <strain evidence="8">SAOS 153D</strain>
    </source>
</reference>
<dbReference type="PROSITE" id="PS50072">
    <property type="entry name" value="CSA_PPIASE_2"/>
    <property type="match status" value="1"/>
</dbReference>
<evidence type="ECO:0000256" key="2">
    <source>
        <dbReference type="ARBA" id="ARBA00023110"/>
    </source>
</evidence>
<name>A0A2A3JRW7_9RHOB</name>
<evidence type="ECO:0000313" key="7">
    <source>
        <dbReference type="EMBL" id="PBD17209.1"/>
    </source>
</evidence>
<dbReference type="CDD" id="cd00317">
    <property type="entry name" value="cyclophilin"/>
    <property type="match status" value="1"/>
</dbReference>
<dbReference type="GO" id="GO:0006457">
    <property type="term" value="P:protein folding"/>
    <property type="evidence" value="ECO:0007669"/>
    <property type="project" value="InterPro"/>
</dbReference>
<comment type="catalytic activity">
    <reaction evidence="4">
        <text>[protein]-peptidylproline (omega=180) = [protein]-peptidylproline (omega=0)</text>
        <dbReference type="Rhea" id="RHEA:16237"/>
        <dbReference type="Rhea" id="RHEA-COMP:10747"/>
        <dbReference type="Rhea" id="RHEA-COMP:10748"/>
        <dbReference type="ChEBI" id="CHEBI:83833"/>
        <dbReference type="ChEBI" id="CHEBI:83834"/>
        <dbReference type="EC" id="5.2.1.8"/>
    </reaction>
</comment>
<dbReference type="Pfam" id="PF00160">
    <property type="entry name" value="Pro_isomerase"/>
    <property type="match status" value="1"/>
</dbReference>
<dbReference type="EC" id="5.2.1.8" evidence="4"/>
<dbReference type="PRINTS" id="PR00153">
    <property type="entry name" value="CSAPPISMRASE"/>
</dbReference>
<reference evidence="6" key="3">
    <citation type="submission" date="2024-05" db="EMBL/GenBank/DDBJ databases">
        <title>Yangia mangrovi SAOS 153D genome.</title>
        <authorList>
            <person name="Verma A."/>
            <person name="Pal Y."/>
            <person name="Sundharam S."/>
            <person name="Bisht B."/>
            <person name="Srinivasan K."/>
        </authorList>
    </citation>
    <scope>NUCLEOTIDE SEQUENCE</scope>
    <source>
        <strain evidence="6">SAOS 153D</strain>
    </source>
</reference>
<feature type="chain" id="PRO_5011812943" description="Peptidyl-prolyl cis-trans isomerase" evidence="4">
    <location>
        <begin position="18"/>
        <end position="182"/>
    </location>
</feature>
<accession>A0A2A3JRW7</accession>
<dbReference type="Proteomes" id="UP000217448">
    <property type="component" value="Unassembled WGS sequence"/>
</dbReference>
<sequence>MRKLALLLSLVASPALAAGLDVEVAGEGANGTFHIELFDDVAPQHAARLTELASSGEYDGVVFHRVIEGFMAQTGDVQFGREGNDMRMAGTGGSDLPDLQAEFSDKDFARGVVGMARSQNPDSANSQFFIMFAPAPHLNGAYTAVGEVTSGMEVVDAIKRGTGPNGAVVGKPDMMVKVTPTE</sequence>
<organism evidence="7">
    <name type="scientific">Alloyangia mangrovi</name>
    <dbReference type="NCBI Taxonomy" id="1779329"/>
    <lineage>
        <taxon>Bacteria</taxon>
        <taxon>Pseudomonadati</taxon>
        <taxon>Pseudomonadota</taxon>
        <taxon>Alphaproteobacteria</taxon>
        <taxon>Rhodobacterales</taxon>
        <taxon>Roseobacteraceae</taxon>
        <taxon>Alloyangia</taxon>
    </lineage>
</organism>
<comment type="caution">
    <text evidence="7">The sequence shown here is derived from an EMBL/GenBank/DDBJ whole genome shotgun (WGS) entry which is preliminary data.</text>
</comment>
<reference evidence="7" key="1">
    <citation type="submission" date="2017-09" db="EMBL/GenBank/DDBJ databases">
        <title>Yangia sp. SAOS 153D whole genome sequencing.</title>
        <authorList>
            <person name="Verma A."/>
            <person name="Krishnamurthi S."/>
        </authorList>
    </citation>
    <scope>NUCLEOTIDE SEQUENCE [LARGE SCALE GENOMIC DNA]</scope>
    <source>
        <strain evidence="7">SAOS 153D</strain>
    </source>
</reference>
<dbReference type="GO" id="GO:0003755">
    <property type="term" value="F:peptidyl-prolyl cis-trans isomerase activity"/>
    <property type="evidence" value="ECO:0007669"/>
    <property type="project" value="UniProtKB-UniRule"/>
</dbReference>